<feature type="transmembrane region" description="Helical" evidence="2">
    <location>
        <begin position="16"/>
        <end position="33"/>
    </location>
</feature>
<evidence type="ECO:0000313" key="3">
    <source>
        <dbReference type="EMBL" id="MFC6867200.1"/>
    </source>
</evidence>
<feature type="transmembrane region" description="Helical" evidence="2">
    <location>
        <begin position="83"/>
        <end position="103"/>
    </location>
</feature>
<reference evidence="4" key="1">
    <citation type="journal article" date="2019" name="Int. J. Syst. Evol. Microbiol.">
        <title>The Global Catalogue of Microorganisms (GCM) 10K type strain sequencing project: providing services to taxonomists for standard genome sequencing and annotation.</title>
        <authorList>
            <consortium name="The Broad Institute Genomics Platform"/>
            <consortium name="The Broad Institute Genome Sequencing Center for Infectious Disease"/>
            <person name="Wu L."/>
            <person name="Ma J."/>
        </authorList>
    </citation>
    <scope>NUCLEOTIDE SEQUENCE [LARGE SCALE GENOMIC DNA]</scope>
    <source>
        <strain evidence="4">KCTC 32255</strain>
    </source>
</reference>
<evidence type="ECO:0000256" key="2">
    <source>
        <dbReference type="SAM" id="Phobius"/>
    </source>
</evidence>
<dbReference type="Pfam" id="PF10935">
    <property type="entry name" value="DUF2637"/>
    <property type="match status" value="1"/>
</dbReference>
<keyword evidence="2" id="KW-0812">Transmembrane</keyword>
<sequence length="269" mass="29296">MRTKPATSQPTPDRSLRLQCACTLLVAVGAAYVSYRHGREFALRFGADETTAALWPLLVDGLLTMATIELWKASHRHRPTGQWKAWLSFALGIALSLCANIASAPELNAFSIAVAACPPLALLLSVELLNQTLKRRHAETTAGDVHESAEAEEAQTTLPASADPAGASQTLDAPEKAERVPAMRTVMNNMPGHSANSADADSAEPYSEDSDPLCKEAYRLDAEHWNLYQRPISADTLRRQLSIGSRRARALTRHIRQHRQPGTMLAAVE</sequence>
<evidence type="ECO:0000313" key="4">
    <source>
        <dbReference type="Proteomes" id="UP001596337"/>
    </source>
</evidence>
<dbReference type="RefSeq" id="WP_345394825.1">
    <property type="nucleotide sequence ID" value="NZ_BAABLA010000022.1"/>
</dbReference>
<comment type="caution">
    <text evidence="3">The sequence shown here is derived from an EMBL/GenBank/DDBJ whole genome shotgun (WGS) entry which is preliminary data.</text>
</comment>
<feature type="region of interest" description="Disordered" evidence="1">
    <location>
        <begin position="139"/>
        <end position="210"/>
    </location>
</feature>
<organism evidence="3 4">
    <name type="scientific">Haloechinothrix salitolerans</name>
    <dbReference type="NCBI Taxonomy" id="926830"/>
    <lineage>
        <taxon>Bacteria</taxon>
        <taxon>Bacillati</taxon>
        <taxon>Actinomycetota</taxon>
        <taxon>Actinomycetes</taxon>
        <taxon>Pseudonocardiales</taxon>
        <taxon>Pseudonocardiaceae</taxon>
        <taxon>Haloechinothrix</taxon>
    </lineage>
</organism>
<keyword evidence="2" id="KW-1133">Transmembrane helix</keyword>
<dbReference type="InterPro" id="IPR021235">
    <property type="entry name" value="DUF2637"/>
</dbReference>
<accession>A0ABW2BXX7</accession>
<keyword evidence="4" id="KW-1185">Reference proteome</keyword>
<keyword evidence="2" id="KW-0472">Membrane</keyword>
<proteinExistence type="predicted"/>
<feature type="transmembrane region" description="Helical" evidence="2">
    <location>
        <begin position="109"/>
        <end position="129"/>
    </location>
</feature>
<evidence type="ECO:0000256" key="1">
    <source>
        <dbReference type="SAM" id="MobiDB-lite"/>
    </source>
</evidence>
<protein>
    <submittedName>
        <fullName evidence="3">DUF2637 domain-containing protein</fullName>
    </submittedName>
</protein>
<dbReference type="EMBL" id="JBHSXX010000001">
    <property type="protein sequence ID" value="MFC6867200.1"/>
    <property type="molecule type" value="Genomic_DNA"/>
</dbReference>
<gene>
    <name evidence="3" type="ORF">ACFQGD_08565</name>
</gene>
<dbReference type="Proteomes" id="UP001596337">
    <property type="component" value="Unassembled WGS sequence"/>
</dbReference>
<name>A0ABW2BXX7_9PSEU</name>